<dbReference type="Proteomes" id="UP000823674">
    <property type="component" value="Chromosome A09"/>
</dbReference>
<organism evidence="1 2">
    <name type="scientific">Brassica rapa subsp. trilocularis</name>
    <dbReference type="NCBI Taxonomy" id="1813537"/>
    <lineage>
        <taxon>Eukaryota</taxon>
        <taxon>Viridiplantae</taxon>
        <taxon>Streptophyta</taxon>
        <taxon>Embryophyta</taxon>
        <taxon>Tracheophyta</taxon>
        <taxon>Spermatophyta</taxon>
        <taxon>Magnoliopsida</taxon>
        <taxon>eudicotyledons</taxon>
        <taxon>Gunneridae</taxon>
        <taxon>Pentapetalae</taxon>
        <taxon>rosids</taxon>
        <taxon>malvids</taxon>
        <taxon>Brassicales</taxon>
        <taxon>Brassicaceae</taxon>
        <taxon>Brassiceae</taxon>
        <taxon>Brassica</taxon>
    </lineage>
</organism>
<keyword evidence="2" id="KW-1185">Reference proteome</keyword>
<feature type="non-terminal residue" evidence="1">
    <location>
        <position position="1"/>
    </location>
</feature>
<accession>A0ABQ7LEI4</accession>
<name>A0ABQ7LEI4_BRACM</name>
<evidence type="ECO:0000313" key="1">
    <source>
        <dbReference type="EMBL" id="KAG5384992.1"/>
    </source>
</evidence>
<reference evidence="1 2" key="1">
    <citation type="submission" date="2021-03" db="EMBL/GenBank/DDBJ databases">
        <authorList>
            <person name="King G.J."/>
            <person name="Bancroft I."/>
            <person name="Baten A."/>
            <person name="Bloomfield J."/>
            <person name="Borpatragohain P."/>
            <person name="He Z."/>
            <person name="Irish N."/>
            <person name="Irwin J."/>
            <person name="Liu K."/>
            <person name="Mauleon R.P."/>
            <person name="Moore J."/>
            <person name="Morris R."/>
            <person name="Ostergaard L."/>
            <person name="Wang B."/>
            <person name="Wells R."/>
        </authorList>
    </citation>
    <scope>NUCLEOTIDE SEQUENCE [LARGE SCALE GENOMIC DNA]</scope>
    <source>
        <strain evidence="1">R-o-18</strain>
        <tissue evidence="1">Leaf</tissue>
    </source>
</reference>
<dbReference type="EMBL" id="JADBGQ010000008">
    <property type="protein sequence ID" value="KAG5384992.1"/>
    <property type="molecule type" value="Genomic_DNA"/>
</dbReference>
<comment type="caution">
    <text evidence="1">The sequence shown here is derived from an EMBL/GenBank/DDBJ whole genome shotgun (WGS) entry which is preliminary data.</text>
</comment>
<sequence>IPTRSQIRYASCISVVSGEQLEIVTKEFGDKNEIKEVLDGDPHSDTKKLSGWRTRMVVKSEPPVTLKTIMYCLCLRYITISVLKKRK</sequence>
<protein>
    <submittedName>
        <fullName evidence="1">Uncharacterized protein</fullName>
    </submittedName>
</protein>
<evidence type="ECO:0000313" key="2">
    <source>
        <dbReference type="Proteomes" id="UP000823674"/>
    </source>
</evidence>
<gene>
    <name evidence="1" type="primary">A09p045630.1_BraROA</name>
    <name evidence="1" type="ORF">IGI04_036462</name>
</gene>
<proteinExistence type="predicted"/>